<evidence type="ECO:0000313" key="3">
    <source>
        <dbReference type="Proteomes" id="UP000886819"/>
    </source>
</evidence>
<reference evidence="2" key="1">
    <citation type="submission" date="2020-10" db="EMBL/GenBank/DDBJ databases">
        <authorList>
            <person name="Gilroy R."/>
        </authorList>
    </citation>
    <scope>NUCLEOTIDE SEQUENCE</scope>
    <source>
        <strain evidence="2">ChiHile30-977</strain>
    </source>
</reference>
<dbReference type="SMART" id="SM00849">
    <property type="entry name" value="Lactamase_B"/>
    <property type="match status" value="1"/>
</dbReference>
<comment type="caution">
    <text evidence="2">The sequence shown here is derived from an EMBL/GenBank/DDBJ whole genome shotgun (WGS) entry which is preliminary data.</text>
</comment>
<dbReference type="InterPro" id="IPR001279">
    <property type="entry name" value="Metallo-B-lactamas"/>
</dbReference>
<dbReference type="Proteomes" id="UP000886819">
    <property type="component" value="Unassembled WGS sequence"/>
</dbReference>
<proteinExistence type="predicted"/>
<evidence type="ECO:0000259" key="1">
    <source>
        <dbReference type="SMART" id="SM00849"/>
    </source>
</evidence>
<gene>
    <name evidence="2" type="ORF">IAA66_04755</name>
</gene>
<dbReference type="SUPFAM" id="SSF56281">
    <property type="entry name" value="Metallo-hydrolase/oxidoreductase"/>
    <property type="match status" value="1"/>
</dbReference>
<dbReference type="EMBL" id="DVFI01000072">
    <property type="protein sequence ID" value="HIQ62883.1"/>
    <property type="molecule type" value="Genomic_DNA"/>
</dbReference>
<dbReference type="AlphaFoldDB" id="A0A9D1CJ05"/>
<accession>A0A9D1CJ05</accession>
<dbReference type="InterPro" id="IPR036866">
    <property type="entry name" value="RibonucZ/Hydroxyglut_hydro"/>
</dbReference>
<organism evidence="2 3">
    <name type="scientific">Candidatus Avichristensenella intestinipullorum</name>
    <dbReference type="NCBI Taxonomy" id="2840693"/>
    <lineage>
        <taxon>Bacteria</taxon>
        <taxon>Bacillati</taxon>
        <taxon>Bacillota</taxon>
        <taxon>Clostridia</taxon>
        <taxon>Candidatus Avichristensenella</taxon>
    </lineage>
</organism>
<feature type="domain" description="Metallo-beta-lactamase" evidence="1">
    <location>
        <begin position="17"/>
        <end position="208"/>
    </location>
</feature>
<evidence type="ECO:0000313" key="2">
    <source>
        <dbReference type="EMBL" id="HIQ62883.1"/>
    </source>
</evidence>
<reference evidence="2" key="2">
    <citation type="journal article" date="2021" name="PeerJ">
        <title>Extensive microbial diversity within the chicken gut microbiome revealed by metagenomics and culture.</title>
        <authorList>
            <person name="Gilroy R."/>
            <person name="Ravi A."/>
            <person name="Getino M."/>
            <person name="Pursley I."/>
            <person name="Horton D.L."/>
            <person name="Alikhan N.F."/>
            <person name="Baker D."/>
            <person name="Gharbi K."/>
            <person name="Hall N."/>
            <person name="Watson M."/>
            <person name="Adriaenssens E.M."/>
            <person name="Foster-Nyarko E."/>
            <person name="Jarju S."/>
            <person name="Secka A."/>
            <person name="Antonio M."/>
            <person name="Oren A."/>
            <person name="Chaudhuri R.R."/>
            <person name="La Ragione R."/>
            <person name="Hildebrand F."/>
            <person name="Pallen M.J."/>
        </authorList>
    </citation>
    <scope>NUCLEOTIDE SEQUENCE</scope>
    <source>
        <strain evidence="2">ChiHile30-977</strain>
    </source>
</reference>
<protein>
    <submittedName>
        <fullName evidence="2">MBL fold metallo-hydrolase</fullName>
    </submittedName>
</protein>
<sequence>MELHFLGTGGAFYPAEGSNGAFFRRGDDLYLLDCGESCFATLKRLGLLEVRGGRLIILLTHLHADHCGSLGTTCLYAASRFSRVTVVHPHPQADTLLSLMGIRDGVVDRVERWEDGGLRVRPVPVRHLHLPSFGYLLDDGEETLYYSGDATDIPADILAGFEAGEIARMYQDCLYDGTSRTEHPAHMPFALLCERIRPALRDRVTVMHFNRDFRQQAQDAGFRCAYAQRA</sequence>
<name>A0A9D1CJ05_9FIRM</name>
<dbReference type="Gene3D" id="3.60.15.10">
    <property type="entry name" value="Ribonuclease Z/Hydroxyacylglutathione hydrolase-like"/>
    <property type="match status" value="1"/>
</dbReference>
<dbReference type="Pfam" id="PF12706">
    <property type="entry name" value="Lactamase_B_2"/>
    <property type="match status" value="1"/>
</dbReference>